<sequence length="84" mass="9205">MTTSRHKSSMMKGHMPDLKAVATISSLPPPEDIFIDWILSVPEQQCLETAARAQIAIIDRSAAALDPNVIKLRTLLVAVMGDYN</sequence>
<proteinExistence type="predicted"/>
<reference evidence="2" key="1">
    <citation type="journal article" date="2019" name="Int. J. Syst. Evol. Microbiol.">
        <title>The Global Catalogue of Microorganisms (GCM) 10K type strain sequencing project: providing services to taxonomists for standard genome sequencing and annotation.</title>
        <authorList>
            <consortium name="The Broad Institute Genomics Platform"/>
            <consortium name="The Broad Institute Genome Sequencing Center for Infectious Disease"/>
            <person name="Wu L."/>
            <person name="Ma J."/>
        </authorList>
    </citation>
    <scope>NUCLEOTIDE SEQUENCE [LARGE SCALE GENOMIC DNA]</scope>
    <source>
        <strain evidence="2">CGMCC 4.1415</strain>
    </source>
</reference>
<comment type="caution">
    <text evidence="1">The sequence shown here is derived from an EMBL/GenBank/DDBJ whole genome shotgun (WGS) entry which is preliminary data.</text>
</comment>
<organism evidence="1 2">
    <name type="scientific">Aquamicrobium segne</name>
    <dbReference type="NCBI Taxonomy" id="469547"/>
    <lineage>
        <taxon>Bacteria</taxon>
        <taxon>Pseudomonadati</taxon>
        <taxon>Pseudomonadota</taxon>
        <taxon>Alphaproteobacteria</taxon>
        <taxon>Hyphomicrobiales</taxon>
        <taxon>Phyllobacteriaceae</taxon>
        <taxon>Aquamicrobium</taxon>
    </lineage>
</organism>
<dbReference type="EMBL" id="JBHSLL010000014">
    <property type="protein sequence ID" value="MFC5385544.1"/>
    <property type="molecule type" value="Genomic_DNA"/>
</dbReference>
<dbReference type="Proteomes" id="UP001596016">
    <property type="component" value="Unassembled WGS sequence"/>
</dbReference>
<evidence type="ECO:0000313" key="2">
    <source>
        <dbReference type="Proteomes" id="UP001596016"/>
    </source>
</evidence>
<evidence type="ECO:0000313" key="1">
    <source>
        <dbReference type="EMBL" id="MFC5385544.1"/>
    </source>
</evidence>
<gene>
    <name evidence="1" type="ORF">ACFPLB_06120</name>
</gene>
<name>A0ABW0GW06_9HYPH</name>
<accession>A0ABW0GW06</accession>
<protein>
    <submittedName>
        <fullName evidence="1">Uncharacterized protein</fullName>
    </submittedName>
</protein>
<keyword evidence="2" id="KW-1185">Reference proteome</keyword>
<dbReference type="RefSeq" id="WP_378228489.1">
    <property type="nucleotide sequence ID" value="NZ_JBHSLL010000014.1"/>
</dbReference>